<feature type="domain" description="Mur ligase N-terminal catalytic" evidence="1">
    <location>
        <begin position="3"/>
        <end position="103"/>
    </location>
</feature>
<keyword evidence="4" id="KW-1185">Reference proteome</keyword>
<dbReference type="InterPro" id="IPR050061">
    <property type="entry name" value="MurCDEF_pg_biosynth"/>
</dbReference>
<dbReference type="SUPFAM" id="SSF53244">
    <property type="entry name" value="MurD-like peptide ligases, peptide-binding domain"/>
    <property type="match status" value="1"/>
</dbReference>
<dbReference type="Gene3D" id="3.40.1190.10">
    <property type="entry name" value="Mur-like, catalytic domain"/>
    <property type="match status" value="1"/>
</dbReference>
<reference evidence="3 4" key="1">
    <citation type="submission" date="2023-09" db="EMBL/GenBank/DDBJ databases">
        <title>Novel taxa isolated from Blanes Bay.</title>
        <authorList>
            <person name="Rey-Velasco X."/>
            <person name="Lucena T."/>
        </authorList>
    </citation>
    <scope>NUCLEOTIDE SEQUENCE [LARGE SCALE GENOMIC DNA]</scope>
    <source>
        <strain evidence="3 4">S334</strain>
    </source>
</reference>
<evidence type="ECO:0000259" key="1">
    <source>
        <dbReference type="Pfam" id="PF01225"/>
    </source>
</evidence>
<dbReference type="InterPro" id="IPR036615">
    <property type="entry name" value="Mur_ligase_C_dom_sf"/>
</dbReference>
<protein>
    <submittedName>
        <fullName evidence="3">Mur ligase family protein</fullName>
    </submittedName>
</protein>
<dbReference type="InterPro" id="IPR000713">
    <property type="entry name" value="Mur_ligase_N"/>
</dbReference>
<feature type="domain" description="Mur ligase central" evidence="2">
    <location>
        <begin position="108"/>
        <end position="280"/>
    </location>
</feature>
<dbReference type="GO" id="GO:0016874">
    <property type="term" value="F:ligase activity"/>
    <property type="evidence" value="ECO:0007669"/>
    <property type="project" value="UniProtKB-KW"/>
</dbReference>
<dbReference type="EMBL" id="JAVTTP010000001">
    <property type="protein sequence ID" value="MDT7827958.1"/>
    <property type="molecule type" value="Genomic_DNA"/>
</dbReference>
<dbReference type="PANTHER" id="PTHR43445:SF3">
    <property type="entry name" value="UDP-N-ACETYLMURAMATE--L-ALANINE LIGASE"/>
    <property type="match status" value="1"/>
</dbReference>
<evidence type="ECO:0000313" key="4">
    <source>
        <dbReference type="Proteomes" id="UP001250656"/>
    </source>
</evidence>
<keyword evidence="3" id="KW-0436">Ligase</keyword>
<organism evidence="3 4">
    <name type="scientific">Pricia mediterranea</name>
    <dbReference type="NCBI Taxonomy" id="3076079"/>
    <lineage>
        <taxon>Bacteria</taxon>
        <taxon>Pseudomonadati</taxon>
        <taxon>Bacteroidota</taxon>
        <taxon>Flavobacteriia</taxon>
        <taxon>Flavobacteriales</taxon>
        <taxon>Flavobacteriaceae</taxon>
        <taxon>Pricia</taxon>
    </lineage>
</organism>
<dbReference type="Gene3D" id="3.90.190.20">
    <property type="entry name" value="Mur ligase, C-terminal domain"/>
    <property type="match status" value="1"/>
</dbReference>
<dbReference type="SUPFAM" id="SSF51984">
    <property type="entry name" value="MurCD N-terminal domain"/>
    <property type="match status" value="1"/>
</dbReference>
<dbReference type="SUPFAM" id="SSF53623">
    <property type="entry name" value="MurD-like peptide ligases, catalytic domain"/>
    <property type="match status" value="1"/>
</dbReference>
<dbReference type="Gene3D" id="3.40.50.720">
    <property type="entry name" value="NAD(P)-binding Rossmann-like Domain"/>
    <property type="match status" value="1"/>
</dbReference>
<accession>A0ABU3L307</accession>
<dbReference type="RefSeq" id="WP_314013090.1">
    <property type="nucleotide sequence ID" value="NZ_JAVTTP010000001.1"/>
</dbReference>
<proteinExistence type="predicted"/>
<dbReference type="Pfam" id="PF08245">
    <property type="entry name" value="Mur_ligase_M"/>
    <property type="match status" value="1"/>
</dbReference>
<evidence type="ECO:0000259" key="2">
    <source>
        <dbReference type="Pfam" id="PF08245"/>
    </source>
</evidence>
<dbReference type="Pfam" id="PF01225">
    <property type="entry name" value="Mur_ligase"/>
    <property type="match status" value="1"/>
</dbReference>
<dbReference type="PANTHER" id="PTHR43445">
    <property type="entry name" value="UDP-N-ACETYLMURAMATE--L-ALANINE LIGASE-RELATED"/>
    <property type="match status" value="1"/>
</dbReference>
<name>A0ABU3L307_9FLAO</name>
<comment type="caution">
    <text evidence="3">The sequence shown here is derived from an EMBL/GenBank/DDBJ whole genome shotgun (WGS) entry which is preliminary data.</text>
</comment>
<dbReference type="InterPro" id="IPR013221">
    <property type="entry name" value="Mur_ligase_cen"/>
</dbReference>
<sequence length="451" mass="50317">MQIHFIAIGGSTMHNLALALKDKGYMITGSDDVVFEPSKGRLAEKGLLPEKMGWFPTKIRETLDAVILGMHAKPDNPELLRAQELGLKIYSYPEYLYEHSKEKTRVVIGGSHGKTTITSMILHVLDYHGRNVDYMVGAQLGGFDRMVHLTDDNDFIVLEGDEYLSSPIDRRPKFHLYKPNIALLSGIAWDHVNVFPTFETYVEQFRIFVDGIVKGGSITYNAEDDEVKKVVEASDNAIRKLPYSTPDYEVENGQTLLDTPEGPMPIEVFGKHNLSNLAGAKWICQNMGIDEADFYEAIATFTGASKRLEKLAEGKSSVLYKDFAHAPSKVAATTRAVREQYPERKLVACLELHTYSSFEPEFLKGYKGALDAADIAVVFYLPESVAIKKLDPVSPEQISEAFERKDLRIFTDATAFKDFIFEQDYKNSVLLLMSSGNYGGLDLEAVGGAVK</sequence>
<evidence type="ECO:0000313" key="3">
    <source>
        <dbReference type="EMBL" id="MDT7827958.1"/>
    </source>
</evidence>
<gene>
    <name evidence="3" type="ORF">RQM65_04685</name>
</gene>
<dbReference type="Proteomes" id="UP001250656">
    <property type="component" value="Unassembled WGS sequence"/>
</dbReference>
<dbReference type="InterPro" id="IPR036565">
    <property type="entry name" value="Mur-like_cat_sf"/>
</dbReference>